<evidence type="ECO:0000313" key="2">
    <source>
        <dbReference type="EMBL" id="KAB2624917.1"/>
    </source>
</evidence>
<dbReference type="EMBL" id="SMOL01000160">
    <property type="protein sequence ID" value="KAB2624917.1"/>
    <property type="molecule type" value="Genomic_DNA"/>
</dbReference>
<name>A0A5N5HDC9_9ROSA</name>
<dbReference type="Proteomes" id="UP000327157">
    <property type="component" value="Chromosome 16"/>
</dbReference>
<accession>A0A5N5HDC9</accession>
<reference evidence="2 3" key="1">
    <citation type="submission" date="2019-09" db="EMBL/GenBank/DDBJ databases">
        <authorList>
            <person name="Ou C."/>
        </authorList>
    </citation>
    <scope>NUCLEOTIDE SEQUENCE [LARGE SCALE GENOMIC DNA]</scope>
    <source>
        <strain evidence="2">S2</strain>
        <tissue evidence="2">Leaf</tissue>
    </source>
</reference>
<evidence type="ECO:0000313" key="3">
    <source>
        <dbReference type="Proteomes" id="UP000327157"/>
    </source>
</evidence>
<reference evidence="2 3" key="3">
    <citation type="submission" date="2019-11" db="EMBL/GenBank/DDBJ databases">
        <title>A de novo genome assembly of a pear dwarfing rootstock.</title>
        <authorList>
            <person name="Wang F."/>
            <person name="Wang J."/>
            <person name="Li S."/>
            <person name="Zhang Y."/>
            <person name="Fang M."/>
            <person name="Ma L."/>
            <person name="Zhao Y."/>
            <person name="Jiang S."/>
        </authorList>
    </citation>
    <scope>NUCLEOTIDE SEQUENCE [LARGE SCALE GENOMIC DNA]</scope>
    <source>
        <strain evidence="2">S2</strain>
        <tissue evidence="2">Leaf</tissue>
    </source>
</reference>
<sequence length="56" mass="6395">MTNSYAIERSSMQSEPATGESTTWPGSKSKLKTKKLHEDENPSFYISQKLFLQSRL</sequence>
<feature type="compositionally biased region" description="Polar residues" evidence="1">
    <location>
        <begin position="1"/>
        <end position="26"/>
    </location>
</feature>
<comment type="caution">
    <text evidence="2">The sequence shown here is derived from an EMBL/GenBank/DDBJ whole genome shotgun (WGS) entry which is preliminary data.</text>
</comment>
<protein>
    <submittedName>
        <fullName evidence="2">Uncharacterized protein</fullName>
    </submittedName>
</protein>
<evidence type="ECO:0000256" key="1">
    <source>
        <dbReference type="SAM" id="MobiDB-lite"/>
    </source>
</evidence>
<gene>
    <name evidence="2" type="ORF">D8674_016577</name>
</gene>
<reference evidence="3" key="2">
    <citation type="submission" date="2019-10" db="EMBL/GenBank/DDBJ databases">
        <title>A de novo genome assembly of a pear dwarfing rootstock.</title>
        <authorList>
            <person name="Wang F."/>
            <person name="Wang J."/>
            <person name="Li S."/>
            <person name="Zhang Y."/>
            <person name="Fang M."/>
            <person name="Ma L."/>
            <person name="Zhao Y."/>
            <person name="Jiang S."/>
        </authorList>
    </citation>
    <scope>NUCLEOTIDE SEQUENCE [LARGE SCALE GENOMIC DNA]</scope>
</reference>
<dbReference type="AlphaFoldDB" id="A0A5N5HDC9"/>
<proteinExistence type="predicted"/>
<keyword evidence="3" id="KW-1185">Reference proteome</keyword>
<organism evidence="2 3">
    <name type="scientific">Pyrus ussuriensis x Pyrus communis</name>
    <dbReference type="NCBI Taxonomy" id="2448454"/>
    <lineage>
        <taxon>Eukaryota</taxon>
        <taxon>Viridiplantae</taxon>
        <taxon>Streptophyta</taxon>
        <taxon>Embryophyta</taxon>
        <taxon>Tracheophyta</taxon>
        <taxon>Spermatophyta</taxon>
        <taxon>Magnoliopsida</taxon>
        <taxon>eudicotyledons</taxon>
        <taxon>Gunneridae</taxon>
        <taxon>Pentapetalae</taxon>
        <taxon>rosids</taxon>
        <taxon>fabids</taxon>
        <taxon>Rosales</taxon>
        <taxon>Rosaceae</taxon>
        <taxon>Amygdaloideae</taxon>
        <taxon>Maleae</taxon>
        <taxon>Pyrus</taxon>
    </lineage>
</organism>
<feature type="region of interest" description="Disordered" evidence="1">
    <location>
        <begin position="1"/>
        <end position="38"/>
    </location>
</feature>